<accession>A0ABP9FI76</accession>
<evidence type="ECO:0000256" key="1">
    <source>
        <dbReference type="SAM" id="MobiDB-lite"/>
    </source>
</evidence>
<proteinExistence type="predicted"/>
<dbReference type="Pfam" id="PF13686">
    <property type="entry name" value="DrsE_2"/>
    <property type="match status" value="1"/>
</dbReference>
<keyword evidence="3" id="KW-1185">Reference proteome</keyword>
<organism evidence="2 3">
    <name type="scientific">Tessaracoccus lubricantis</name>
    <dbReference type="NCBI Taxonomy" id="545543"/>
    <lineage>
        <taxon>Bacteria</taxon>
        <taxon>Bacillati</taxon>
        <taxon>Actinomycetota</taxon>
        <taxon>Actinomycetes</taxon>
        <taxon>Propionibacteriales</taxon>
        <taxon>Propionibacteriaceae</taxon>
        <taxon>Tessaracoccus</taxon>
    </lineage>
</organism>
<dbReference type="SUPFAM" id="SSF75169">
    <property type="entry name" value="DsrEFH-like"/>
    <property type="match status" value="1"/>
</dbReference>
<dbReference type="Gene3D" id="3.40.1260.10">
    <property type="entry name" value="DsrEFH-like"/>
    <property type="match status" value="1"/>
</dbReference>
<dbReference type="Proteomes" id="UP001501521">
    <property type="component" value="Unassembled WGS sequence"/>
</dbReference>
<evidence type="ECO:0000313" key="2">
    <source>
        <dbReference type="EMBL" id="GAA4902408.1"/>
    </source>
</evidence>
<dbReference type="EMBL" id="BAABLV010000035">
    <property type="protein sequence ID" value="GAA4902408.1"/>
    <property type="molecule type" value="Genomic_DNA"/>
</dbReference>
<feature type="region of interest" description="Disordered" evidence="1">
    <location>
        <begin position="14"/>
        <end position="47"/>
    </location>
</feature>
<dbReference type="PANTHER" id="PTHR34655:SF2">
    <property type="entry name" value="PEROXIREDOXIN FAMILY PROTEIN"/>
    <property type="match status" value="1"/>
</dbReference>
<evidence type="ECO:0008006" key="4">
    <source>
        <dbReference type="Google" id="ProtNLM"/>
    </source>
</evidence>
<evidence type="ECO:0000313" key="3">
    <source>
        <dbReference type="Proteomes" id="UP001501521"/>
    </source>
</evidence>
<dbReference type="PANTHER" id="PTHR34655">
    <property type="entry name" value="CONSERVED WITHIN P. AEROPHILUM"/>
    <property type="match status" value="1"/>
</dbReference>
<gene>
    <name evidence="2" type="ORF">GCM10025789_21410</name>
</gene>
<name>A0ABP9FI76_9ACTN</name>
<dbReference type="InterPro" id="IPR027396">
    <property type="entry name" value="DsrEFH-like"/>
</dbReference>
<protein>
    <recommendedName>
        <fullName evidence="4">Peroxiredoxin family protein</fullName>
    </recommendedName>
</protein>
<dbReference type="InterPro" id="IPR032836">
    <property type="entry name" value="DsrE2-like"/>
</dbReference>
<comment type="caution">
    <text evidence="2">The sequence shown here is derived from an EMBL/GenBank/DDBJ whole genome shotgun (WGS) entry which is preliminary data.</text>
</comment>
<sequence>MDMTEILDHPIIPDFGPARARPTNGAVATEGRARPKPADFAAPAVGTDAPNRPRKMCFIASKGNLDMAYPALIMANAALGEGIETHIFFTFWGFDLVTEATMDDLKFTMLGNTAMHLPMARSLPLWAGMGAIPGMTRLSTRMMNRQLDDLEIPGVREFLDIIVAAGGHLWGCKLSFDMNGLAMSDLYEGVEDVISAADFIELSEGGQVIFV</sequence>
<reference evidence="3" key="1">
    <citation type="journal article" date="2019" name="Int. J. Syst. Evol. Microbiol.">
        <title>The Global Catalogue of Microorganisms (GCM) 10K type strain sequencing project: providing services to taxonomists for standard genome sequencing and annotation.</title>
        <authorList>
            <consortium name="The Broad Institute Genomics Platform"/>
            <consortium name="The Broad Institute Genome Sequencing Center for Infectious Disease"/>
            <person name="Wu L."/>
            <person name="Ma J."/>
        </authorList>
    </citation>
    <scope>NUCLEOTIDE SEQUENCE [LARGE SCALE GENOMIC DNA]</scope>
    <source>
        <strain evidence="3">JCM 19125</strain>
    </source>
</reference>